<proteinExistence type="predicted"/>
<sequence length="376" mass="40461">MAVYTFWNKHHHLQNLFCTPTKSRLKHARIWNEGLLYEFRTRPKCAALPHQPVASGVEARRRREQLEADALFQIYSNEEACGVSLLSSCGTGAGSSAWDCSLDAEEVDICSSSLDDACCSDAFAVYEELSIAIEDQRPIYGNGPVLDDLYFAMERRQATQGTSASESRVGAHLCQPSHLGSQHSASPGEERTLSAHVRRCLEEAQAGDVRSSMGQAQKAAEAYSMALEHHQRATAVLLARRAEALMMLGDCSAGAREGEEAWMRALEDASRAADLDPRLARAHLQLGRAQLRAGRPSEALQAFLAGLAEEPGNGDLLRGRAEAESLLQQSGGLAGHGPEGGESRRREEEIGGAAGQGDDLPDGLGGNIDVDRGGLI</sequence>
<evidence type="ECO:0000256" key="4">
    <source>
        <dbReference type="SAM" id="MobiDB-lite"/>
    </source>
</evidence>
<feature type="region of interest" description="Disordered" evidence="4">
    <location>
        <begin position="328"/>
        <end position="376"/>
    </location>
</feature>
<dbReference type="Gene3D" id="1.25.40.10">
    <property type="entry name" value="Tetratricopeptide repeat domain"/>
    <property type="match status" value="1"/>
</dbReference>
<protein>
    <submittedName>
        <fullName evidence="5">Uncharacterized protein</fullName>
    </submittedName>
</protein>
<evidence type="ECO:0000313" key="5">
    <source>
        <dbReference type="EMBL" id="JAC59534.1"/>
    </source>
</evidence>
<keyword evidence="2 3" id="KW-0802">TPR repeat</keyword>
<organism evidence="5">
    <name type="scientific">Tetraselmis sp. GSL018</name>
    <dbReference type="NCBI Taxonomy" id="582737"/>
    <lineage>
        <taxon>Eukaryota</taxon>
        <taxon>Viridiplantae</taxon>
        <taxon>Chlorophyta</taxon>
        <taxon>core chlorophytes</taxon>
        <taxon>Chlorodendrophyceae</taxon>
        <taxon>Chlorodendrales</taxon>
        <taxon>Chlorodendraceae</taxon>
        <taxon>Tetraselmis</taxon>
    </lineage>
</organism>
<dbReference type="EMBL" id="GBEZ01027819">
    <property type="protein sequence ID" value="JAC59534.1"/>
    <property type="molecule type" value="Transcribed_RNA"/>
</dbReference>
<reference evidence="5" key="1">
    <citation type="submission" date="2014-05" db="EMBL/GenBank/DDBJ databases">
        <title>The transcriptome of the halophilic microalga Tetraselmis sp. GSL018 isolated from the Great Salt Lake, Utah.</title>
        <authorList>
            <person name="Jinkerson R.E."/>
            <person name="D'Adamo S."/>
            <person name="Posewitz M.C."/>
        </authorList>
    </citation>
    <scope>NUCLEOTIDE SEQUENCE</scope>
    <source>
        <strain evidence="5">GSL018</strain>
    </source>
</reference>
<dbReference type="PANTHER" id="PTHR22904:SF523">
    <property type="entry name" value="STRESS-INDUCED-PHOSPHOPROTEIN 1"/>
    <property type="match status" value="1"/>
</dbReference>
<dbReference type="GO" id="GO:0051879">
    <property type="term" value="F:Hsp90 protein binding"/>
    <property type="evidence" value="ECO:0007669"/>
    <property type="project" value="TreeGrafter"/>
</dbReference>
<dbReference type="InterPro" id="IPR011990">
    <property type="entry name" value="TPR-like_helical_dom_sf"/>
</dbReference>
<dbReference type="SUPFAM" id="SSF48452">
    <property type="entry name" value="TPR-like"/>
    <property type="match status" value="1"/>
</dbReference>
<evidence type="ECO:0000256" key="2">
    <source>
        <dbReference type="ARBA" id="ARBA00022803"/>
    </source>
</evidence>
<dbReference type="AlphaFoldDB" id="A0A061QM94"/>
<dbReference type="PROSITE" id="PS50005">
    <property type="entry name" value="TPR"/>
    <property type="match status" value="1"/>
</dbReference>
<name>A0A061QM94_9CHLO</name>
<evidence type="ECO:0000256" key="1">
    <source>
        <dbReference type="ARBA" id="ARBA00022737"/>
    </source>
</evidence>
<feature type="repeat" description="TPR" evidence="3">
    <location>
        <begin position="280"/>
        <end position="313"/>
    </location>
</feature>
<feature type="compositionally biased region" description="Basic and acidic residues" evidence="4">
    <location>
        <begin position="339"/>
        <end position="349"/>
    </location>
</feature>
<dbReference type="PANTHER" id="PTHR22904">
    <property type="entry name" value="TPR REPEAT CONTAINING PROTEIN"/>
    <property type="match status" value="1"/>
</dbReference>
<evidence type="ECO:0000256" key="3">
    <source>
        <dbReference type="PROSITE-ProRule" id="PRU00339"/>
    </source>
</evidence>
<gene>
    <name evidence="5" type="ORF">TSPGSL018_31181</name>
</gene>
<dbReference type="InterPro" id="IPR019734">
    <property type="entry name" value="TPR_rpt"/>
</dbReference>
<dbReference type="SMART" id="SM00028">
    <property type="entry name" value="TPR"/>
    <property type="match status" value="2"/>
</dbReference>
<accession>A0A061QM94</accession>
<keyword evidence="1" id="KW-0677">Repeat</keyword>